<gene>
    <name evidence="2" type="ORF">EYF80_043612</name>
</gene>
<name>A0A4Z2FZW8_9TELE</name>
<keyword evidence="3" id="KW-1185">Reference proteome</keyword>
<evidence type="ECO:0000256" key="1">
    <source>
        <dbReference type="SAM" id="MobiDB-lite"/>
    </source>
</evidence>
<feature type="compositionally biased region" description="Low complexity" evidence="1">
    <location>
        <begin position="23"/>
        <end position="38"/>
    </location>
</feature>
<organism evidence="2 3">
    <name type="scientific">Liparis tanakae</name>
    <name type="common">Tanaka's snailfish</name>
    <dbReference type="NCBI Taxonomy" id="230148"/>
    <lineage>
        <taxon>Eukaryota</taxon>
        <taxon>Metazoa</taxon>
        <taxon>Chordata</taxon>
        <taxon>Craniata</taxon>
        <taxon>Vertebrata</taxon>
        <taxon>Euteleostomi</taxon>
        <taxon>Actinopterygii</taxon>
        <taxon>Neopterygii</taxon>
        <taxon>Teleostei</taxon>
        <taxon>Neoteleostei</taxon>
        <taxon>Acanthomorphata</taxon>
        <taxon>Eupercaria</taxon>
        <taxon>Perciformes</taxon>
        <taxon>Cottioidei</taxon>
        <taxon>Cottales</taxon>
        <taxon>Liparidae</taxon>
        <taxon>Liparis</taxon>
    </lineage>
</organism>
<comment type="caution">
    <text evidence="2">The sequence shown here is derived from an EMBL/GenBank/DDBJ whole genome shotgun (WGS) entry which is preliminary data.</text>
</comment>
<dbReference type="Proteomes" id="UP000314294">
    <property type="component" value="Unassembled WGS sequence"/>
</dbReference>
<feature type="compositionally biased region" description="Basic and acidic residues" evidence="1">
    <location>
        <begin position="39"/>
        <end position="48"/>
    </location>
</feature>
<dbReference type="EMBL" id="SRLO01000803">
    <property type="protein sequence ID" value="TNN46183.1"/>
    <property type="molecule type" value="Genomic_DNA"/>
</dbReference>
<feature type="compositionally biased region" description="Basic and acidic residues" evidence="1">
    <location>
        <begin position="1"/>
        <end position="22"/>
    </location>
</feature>
<sequence>MKTQERGYIQDKQRDKDGDRFCRGTSTGVRTSGGTAATRQDDHRHDTPEPASQRQPTPPPG</sequence>
<reference evidence="2 3" key="1">
    <citation type="submission" date="2019-03" db="EMBL/GenBank/DDBJ databases">
        <title>First draft genome of Liparis tanakae, snailfish: a comprehensive survey of snailfish specific genes.</title>
        <authorList>
            <person name="Kim W."/>
            <person name="Song I."/>
            <person name="Jeong J.-H."/>
            <person name="Kim D."/>
            <person name="Kim S."/>
            <person name="Ryu S."/>
            <person name="Song J.Y."/>
            <person name="Lee S.K."/>
        </authorList>
    </citation>
    <scope>NUCLEOTIDE SEQUENCE [LARGE SCALE GENOMIC DNA]</scope>
    <source>
        <tissue evidence="2">Muscle</tissue>
    </source>
</reference>
<evidence type="ECO:0000313" key="2">
    <source>
        <dbReference type="EMBL" id="TNN46183.1"/>
    </source>
</evidence>
<proteinExistence type="predicted"/>
<accession>A0A4Z2FZW8</accession>
<protein>
    <submittedName>
        <fullName evidence="2">Uncharacterized protein</fullName>
    </submittedName>
</protein>
<feature type="region of interest" description="Disordered" evidence="1">
    <location>
        <begin position="1"/>
        <end position="61"/>
    </location>
</feature>
<dbReference type="AlphaFoldDB" id="A0A4Z2FZW8"/>
<evidence type="ECO:0000313" key="3">
    <source>
        <dbReference type="Proteomes" id="UP000314294"/>
    </source>
</evidence>